<evidence type="ECO:0000313" key="7">
    <source>
        <dbReference type="Proteomes" id="UP000253551"/>
    </source>
</evidence>
<dbReference type="SMART" id="SM00320">
    <property type="entry name" value="WD40"/>
    <property type="match status" value="4"/>
</dbReference>
<dbReference type="GO" id="GO:0000502">
    <property type="term" value="C:proteasome complex"/>
    <property type="evidence" value="ECO:0007669"/>
    <property type="project" value="UniProtKB-KW"/>
</dbReference>
<dbReference type="AlphaFoldDB" id="A0A367KTT3"/>
<dbReference type="PROSITE" id="PS50082">
    <property type="entry name" value="WD_REPEATS_2"/>
    <property type="match status" value="2"/>
</dbReference>
<protein>
    <submittedName>
        <fullName evidence="6">Uncharacterized protein</fullName>
    </submittedName>
</protein>
<name>A0A367KTT3_RHIST</name>
<dbReference type="OrthoDB" id="10257301at2759"/>
<feature type="repeat" description="WD" evidence="5">
    <location>
        <begin position="181"/>
        <end position="222"/>
    </location>
</feature>
<accession>A0A367KTT3</accession>
<evidence type="ECO:0000256" key="5">
    <source>
        <dbReference type="PROSITE-ProRule" id="PRU00221"/>
    </source>
</evidence>
<dbReference type="PANTHER" id="PTHR19857:SF19">
    <property type="entry name" value="26S PROTEASOME REGULATORY SUBUNIT RPN14"/>
    <property type="match status" value="1"/>
</dbReference>
<organism evidence="6 7">
    <name type="scientific">Rhizopus stolonifer</name>
    <name type="common">Rhizopus nigricans</name>
    <dbReference type="NCBI Taxonomy" id="4846"/>
    <lineage>
        <taxon>Eukaryota</taxon>
        <taxon>Fungi</taxon>
        <taxon>Fungi incertae sedis</taxon>
        <taxon>Mucoromycota</taxon>
        <taxon>Mucoromycotina</taxon>
        <taxon>Mucoromycetes</taxon>
        <taxon>Mucorales</taxon>
        <taxon>Mucorineae</taxon>
        <taxon>Rhizopodaceae</taxon>
        <taxon>Rhizopus</taxon>
    </lineage>
</organism>
<sequence>MSILQLPFISVQSDWQQVVQEVASGTIPETSFWIACYVAGKPSIQGSIRVIKKEEENFELEGRDGFSVSLIDSHMFKVECSDSGIRDIIVHGPRTEIPLAEKASISCVDVSPNARLFAAVSRSSIMVGNIAVGEIQKTLTGHLNDVTVVQFFPSNLVLLSAGADFQLKIWSVLDGSNPVTLKGHKSAITSTAIIEKGRNILSSSRDGTIKLWNCGTSSVIATLGNYKTPINKMILAKLPPTYQPAQTDNLESNEVGTEDKLVLVALGDGSVHGIHLGTRAELFASQKNEHALTALAYDEASSLVFTGNDHGQICIYALTRGLKEPLVKWQRNKSPITSLVLKLSRNGDSVLCISSADGGLYQTSSLATIYEPKPKIYVEVEYTGNDLETISDMKVLPSEKEEYQHIVCGVRDGKVKIY</sequence>
<dbReference type="InterPro" id="IPR015943">
    <property type="entry name" value="WD40/YVTN_repeat-like_dom_sf"/>
</dbReference>
<evidence type="ECO:0000256" key="2">
    <source>
        <dbReference type="ARBA" id="ARBA00022737"/>
    </source>
</evidence>
<dbReference type="SUPFAM" id="SSF50978">
    <property type="entry name" value="WD40 repeat-like"/>
    <property type="match status" value="1"/>
</dbReference>
<feature type="repeat" description="WD" evidence="5">
    <location>
        <begin position="139"/>
        <end position="180"/>
    </location>
</feature>
<reference evidence="6 7" key="1">
    <citation type="journal article" date="2018" name="G3 (Bethesda)">
        <title>Phylogenetic and Phylogenomic Definition of Rhizopus Species.</title>
        <authorList>
            <person name="Gryganskyi A.P."/>
            <person name="Golan J."/>
            <person name="Dolatabadi S."/>
            <person name="Mondo S."/>
            <person name="Robb S."/>
            <person name="Idnurm A."/>
            <person name="Muszewska A."/>
            <person name="Steczkiewicz K."/>
            <person name="Masonjones S."/>
            <person name="Liao H.L."/>
            <person name="Gajdeczka M.T."/>
            <person name="Anike F."/>
            <person name="Vuek A."/>
            <person name="Anishchenko I.M."/>
            <person name="Voigt K."/>
            <person name="de Hoog G.S."/>
            <person name="Smith M.E."/>
            <person name="Heitman J."/>
            <person name="Vilgalys R."/>
            <person name="Stajich J.E."/>
        </authorList>
    </citation>
    <scope>NUCLEOTIDE SEQUENCE [LARGE SCALE GENOMIC DNA]</scope>
    <source>
        <strain evidence="6 7">LSU 92-RS-03</strain>
    </source>
</reference>
<evidence type="ECO:0000256" key="4">
    <source>
        <dbReference type="ARBA" id="ARBA00038321"/>
    </source>
</evidence>
<dbReference type="InterPro" id="IPR051179">
    <property type="entry name" value="WD_repeat_multifunction"/>
</dbReference>
<comment type="similarity">
    <text evidence="4">Belongs to the WD repeat PAAF1/RPN14 family.</text>
</comment>
<comment type="caution">
    <text evidence="6">The sequence shown here is derived from an EMBL/GenBank/DDBJ whole genome shotgun (WGS) entry which is preliminary data.</text>
</comment>
<dbReference type="STRING" id="4846.A0A367KTT3"/>
<dbReference type="InterPro" id="IPR001680">
    <property type="entry name" value="WD40_rpt"/>
</dbReference>
<dbReference type="PANTHER" id="PTHR19857">
    <property type="entry name" value="MITOCHONDRIAL DIVISION PROTEIN 1-RELATED"/>
    <property type="match status" value="1"/>
</dbReference>
<dbReference type="Proteomes" id="UP000253551">
    <property type="component" value="Unassembled WGS sequence"/>
</dbReference>
<keyword evidence="7" id="KW-1185">Reference proteome</keyword>
<dbReference type="Gene3D" id="2.130.10.10">
    <property type="entry name" value="YVTN repeat-like/Quinoprotein amine dehydrogenase"/>
    <property type="match status" value="2"/>
</dbReference>
<gene>
    <name evidence="6" type="ORF">CU098_010641</name>
</gene>
<evidence type="ECO:0000313" key="6">
    <source>
        <dbReference type="EMBL" id="RCI05609.1"/>
    </source>
</evidence>
<evidence type="ECO:0000256" key="3">
    <source>
        <dbReference type="ARBA" id="ARBA00022942"/>
    </source>
</evidence>
<proteinExistence type="inferred from homology"/>
<dbReference type="InterPro" id="IPR036322">
    <property type="entry name" value="WD40_repeat_dom_sf"/>
</dbReference>
<keyword evidence="1 5" id="KW-0853">WD repeat</keyword>
<keyword evidence="3" id="KW-0647">Proteasome</keyword>
<dbReference type="EMBL" id="PJQM01000345">
    <property type="protein sequence ID" value="RCI05609.1"/>
    <property type="molecule type" value="Genomic_DNA"/>
</dbReference>
<dbReference type="Pfam" id="PF00400">
    <property type="entry name" value="WD40"/>
    <property type="match status" value="2"/>
</dbReference>
<dbReference type="PROSITE" id="PS50294">
    <property type="entry name" value="WD_REPEATS_REGION"/>
    <property type="match status" value="2"/>
</dbReference>
<keyword evidence="2" id="KW-0677">Repeat</keyword>
<evidence type="ECO:0000256" key="1">
    <source>
        <dbReference type="ARBA" id="ARBA00022574"/>
    </source>
</evidence>